<feature type="disulfide bond" evidence="13">
    <location>
        <begin position="120"/>
        <end position="136"/>
    </location>
</feature>
<dbReference type="PANTHER" id="PTHR19282">
    <property type="entry name" value="TETRASPANIN"/>
    <property type="match status" value="1"/>
</dbReference>
<dbReference type="GO" id="GO:0046930">
    <property type="term" value="C:pore complex"/>
    <property type="evidence" value="ECO:0007669"/>
    <property type="project" value="Ensembl"/>
</dbReference>
<dbReference type="GO" id="GO:0005737">
    <property type="term" value="C:cytoplasm"/>
    <property type="evidence" value="ECO:0007669"/>
    <property type="project" value="UniProtKB-SubCell"/>
</dbReference>
<dbReference type="CDD" id="cd03158">
    <property type="entry name" value="penumbra_like_LEL"/>
    <property type="match status" value="1"/>
</dbReference>
<keyword evidence="9 14" id="KW-1133">Transmembrane helix</keyword>
<feature type="transmembrane region" description="Helical" evidence="14">
    <location>
        <begin position="199"/>
        <end position="224"/>
    </location>
</feature>
<dbReference type="InterPro" id="IPR000301">
    <property type="entry name" value="Tetraspanin_animals"/>
</dbReference>
<dbReference type="PRINTS" id="PR00259">
    <property type="entry name" value="TMFOUR"/>
</dbReference>
<dbReference type="AlphaFoldDB" id="A0A8C5RNE3"/>
<feature type="transmembrane region" description="Helical" evidence="14">
    <location>
        <begin position="28"/>
        <end position="50"/>
    </location>
</feature>
<dbReference type="InterPro" id="IPR018499">
    <property type="entry name" value="Tetraspanin/Peripherin"/>
</dbReference>
<evidence type="ECO:0000256" key="14">
    <source>
        <dbReference type="RuleBase" id="RU361218"/>
    </source>
</evidence>
<dbReference type="GeneTree" id="ENSGT00940000159484"/>
<dbReference type="GO" id="GO:0005912">
    <property type="term" value="C:adherens junction"/>
    <property type="evidence" value="ECO:0007669"/>
    <property type="project" value="UniProtKB-SubCell"/>
</dbReference>
<dbReference type="PANTHER" id="PTHR19282:SF154">
    <property type="entry name" value="TETRASPANIN-33"/>
    <property type="match status" value="1"/>
</dbReference>
<evidence type="ECO:0000256" key="11">
    <source>
        <dbReference type="ARBA" id="ARBA00023157"/>
    </source>
</evidence>
<evidence type="ECO:0000256" key="3">
    <source>
        <dbReference type="ARBA" id="ARBA00004651"/>
    </source>
</evidence>
<dbReference type="Pfam" id="PF00335">
    <property type="entry name" value="Tetraspanin"/>
    <property type="match status" value="1"/>
</dbReference>
<dbReference type="Ensembl" id="ENSLLTT00000006383.1">
    <property type="protein sequence ID" value="ENSLLTP00000006140.1"/>
    <property type="gene ID" value="ENSLLTG00000004702.1"/>
</dbReference>
<dbReference type="GO" id="GO:0072659">
    <property type="term" value="P:protein localization to plasma membrane"/>
    <property type="evidence" value="ECO:0007669"/>
    <property type="project" value="Ensembl"/>
</dbReference>
<dbReference type="GO" id="GO:0051604">
    <property type="term" value="P:protein maturation"/>
    <property type="evidence" value="ECO:0007669"/>
    <property type="project" value="Ensembl"/>
</dbReference>
<keyword evidence="6" id="KW-0963">Cytoplasm</keyword>
<comment type="subcellular location">
    <subcellularLocation>
        <location evidence="2">Cell junction</location>
        <location evidence="2">Adherens junction</location>
    </subcellularLocation>
    <subcellularLocation>
        <location evidence="3">Cell membrane</location>
        <topology evidence="3">Multi-pass membrane protein</topology>
    </subcellularLocation>
    <subcellularLocation>
        <location evidence="1">Cytoplasm</location>
    </subcellularLocation>
    <subcellularLocation>
        <location evidence="14">Membrane</location>
        <topology evidence="14">Multi-pass membrane protein</topology>
    </subcellularLocation>
</comment>
<dbReference type="PIRSF" id="PIRSF002419">
    <property type="entry name" value="Tetraspanin"/>
    <property type="match status" value="1"/>
</dbReference>
<keyword evidence="7 14" id="KW-0812">Transmembrane</keyword>
<proteinExistence type="inferred from homology"/>
<evidence type="ECO:0000256" key="2">
    <source>
        <dbReference type="ARBA" id="ARBA00004536"/>
    </source>
</evidence>
<dbReference type="FunFam" id="1.10.1450.10:FF:000007">
    <property type="entry name" value="Tetraspanin"/>
    <property type="match status" value="1"/>
</dbReference>
<keyword evidence="16" id="KW-1185">Reference proteome</keyword>
<evidence type="ECO:0000313" key="15">
    <source>
        <dbReference type="Ensembl" id="ENSLLTP00000006140.1"/>
    </source>
</evidence>
<evidence type="ECO:0000256" key="9">
    <source>
        <dbReference type="ARBA" id="ARBA00022989"/>
    </source>
</evidence>
<comment type="caution">
    <text evidence="14">Lacks conserved residue(s) required for the propagation of feature annotation.</text>
</comment>
<keyword evidence="5" id="KW-1003">Cell membrane</keyword>
<keyword evidence="11 13" id="KW-1015">Disulfide bond</keyword>
<dbReference type="Proteomes" id="UP000694406">
    <property type="component" value="Unplaced"/>
</dbReference>
<evidence type="ECO:0000256" key="1">
    <source>
        <dbReference type="ARBA" id="ARBA00004496"/>
    </source>
</evidence>
<evidence type="ECO:0000256" key="7">
    <source>
        <dbReference type="ARBA" id="ARBA00022692"/>
    </source>
</evidence>
<gene>
    <name evidence="15" type="primary">TSPAN33</name>
</gene>
<evidence type="ECO:0000256" key="13">
    <source>
        <dbReference type="PIRSR" id="PIRSR002419-1"/>
    </source>
</evidence>
<accession>A0A8C5RNE3</accession>
<evidence type="ECO:0000256" key="5">
    <source>
        <dbReference type="ARBA" id="ARBA00022475"/>
    </source>
</evidence>
<keyword evidence="8" id="KW-0965">Cell junction</keyword>
<evidence type="ECO:0000256" key="10">
    <source>
        <dbReference type="ARBA" id="ARBA00023136"/>
    </source>
</evidence>
<dbReference type="Gene3D" id="1.10.1450.10">
    <property type="entry name" value="Tetraspanin"/>
    <property type="match status" value="1"/>
</dbReference>
<dbReference type="GO" id="GO:0019899">
    <property type="term" value="F:enzyme binding"/>
    <property type="evidence" value="ECO:0007669"/>
    <property type="project" value="Ensembl"/>
</dbReference>
<keyword evidence="10 14" id="KW-0472">Membrane</keyword>
<feature type="transmembrane region" description="Helical" evidence="14">
    <location>
        <begin position="62"/>
        <end position="82"/>
    </location>
</feature>
<dbReference type="GO" id="GO:0005886">
    <property type="term" value="C:plasma membrane"/>
    <property type="evidence" value="ECO:0007669"/>
    <property type="project" value="UniProtKB-SubCell"/>
</dbReference>
<reference evidence="15" key="1">
    <citation type="submission" date="2025-08" db="UniProtKB">
        <authorList>
            <consortium name="Ensembl"/>
        </authorList>
    </citation>
    <scope>IDENTIFICATION</scope>
</reference>
<feature type="disulfide bond" evidence="13">
    <location>
        <begin position="119"/>
        <end position="152"/>
    </location>
</feature>
<comment type="similarity">
    <text evidence="4 14">Belongs to the tetraspanin (TM4SF) family.</text>
</comment>
<keyword evidence="12" id="KW-0325">Glycoprotein</keyword>
<organism evidence="15 16">
    <name type="scientific">Laticauda laticaudata</name>
    <name type="common">Blue-ringed sea krait</name>
    <name type="synonym">Blue-lipped sea krait</name>
    <dbReference type="NCBI Taxonomy" id="8630"/>
    <lineage>
        <taxon>Eukaryota</taxon>
        <taxon>Metazoa</taxon>
        <taxon>Chordata</taxon>
        <taxon>Craniata</taxon>
        <taxon>Vertebrata</taxon>
        <taxon>Euteleostomi</taxon>
        <taxon>Lepidosauria</taxon>
        <taxon>Squamata</taxon>
        <taxon>Bifurcata</taxon>
        <taxon>Unidentata</taxon>
        <taxon>Episquamata</taxon>
        <taxon>Toxicofera</taxon>
        <taxon>Serpentes</taxon>
        <taxon>Colubroidea</taxon>
        <taxon>Elapidae</taxon>
        <taxon>Laticaudinae</taxon>
        <taxon>Laticauda</taxon>
    </lineage>
</organism>
<evidence type="ECO:0000313" key="16">
    <source>
        <dbReference type="Proteomes" id="UP000694406"/>
    </source>
</evidence>
<evidence type="ECO:0000256" key="4">
    <source>
        <dbReference type="ARBA" id="ARBA00006840"/>
    </source>
</evidence>
<reference evidence="15" key="2">
    <citation type="submission" date="2025-09" db="UniProtKB">
        <authorList>
            <consortium name="Ensembl"/>
        </authorList>
    </citation>
    <scope>IDENTIFICATION</scope>
</reference>
<evidence type="ECO:0000256" key="6">
    <source>
        <dbReference type="ARBA" id="ARBA00022490"/>
    </source>
</evidence>
<evidence type="ECO:0000256" key="12">
    <source>
        <dbReference type="ARBA" id="ARBA00023180"/>
    </source>
</evidence>
<dbReference type="SUPFAM" id="SSF48652">
    <property type="entry name" value="Tetraspanin"/>
    <property type="match status" value="1"/>
</dbReference>
<sequence length="245" mass="27188">MVLVAVGIYARLFKHGEAATACLAMDPAILLVVVGALMFFLTFCGCVGSLRENICLLQTFSFCAALLFLLQLAAGILGFVFSDKAREKMNAMVSSAIVHYRDDLDLQNLIDFGQKEFGCCGGVSYRDWSQNMYFNCTPQNPSREFCSVPYSCCRQPEDQLVINTMCGQGVQMLSYPIAGEIIHTNGCIDRLVDWMHSNLLLIGAVALGLTLPQLIGILLSQILISQIKDQIKFLSYNQGHRTDYW</sequence>
<dbReference type="GO" id="GO:0046931">
    <property type="term" value="P:pore complex assembly"/>
    <property type="evidence" value="ECO:0007669"/>
    <property type="project" value="Ensembl"/>
</dbReference>
<name>A0A8C5RNE3_LATLA</name>
<dbReference type="InterPro" id="IPR008952">
    <property type="entry name" value="Tetraspanin_EC2_sf"/>
</dbReference>
<protein>
    <recommendedName>
        <fullName evidence="14">Tetraspanin</fullName>
    </recommendedName>
</protein>
<evidence type="ECO:0000256" key="8">
    <source>
        <dbReference type="ARBA" id="ARBA00022949"/>
    </source>
</evidence>